<dbReference type="Gene3D" id="3.40.50.300">
    <property type="entry name" value="P-loop containing nucleotide triphosphate hydrolases"/>
    <property type="match status" value="1"/>
</dbReference>
<sequence>MGHYLMPPAVSNPGGHYEDMPLVDIHEHLLKINSADWRYQDKDKDKDKEEFNPSLRIDLLDRYIQRRANTTKSPYGAKDPRACLFLPAWRQVLGDQGRYVVLLRHWSGSVQSLYRRHGEALAVGEGSTELNASFWQQPEQAARMWLAYHHRLIPLLEESRDQCLVVTQQALLGGLPIIEKLNTCFGLALDSTIPTPIRHSLSHDLNDESVRERLSAALIEELEVMWQRLLACTDYHGDNEVPQWKQETDVAPQSTQILLRLAAEQATSDTSTDTSATPGVPKKDLQQQLEVLAKDVTLSLDALHWQRRIEQEQRFTSECWEFLARAQLERGDVIGAEKNLRRVLLCGKSPPYLYLLLGTCREAEMDDVGAEHFYRLAIARNDANAIFHVRLTRLWLAQGEYGKAERHLRGVIGRHPNKTPLIHALADCLDQQDRTQEAIELLQNSLNEVSDIFPMLARQLFTLQLKLAPENTDVMRNAHMRDAASRLEVQEAAVRALSCVENLASRQDLAKRIAMTWQKLEVELLLPSLPITD</sequence>
<name>A0A558HQ74_9GAMM</name>
<dbReference type="InterPro" id="IPR011990">
    <property type="entry name" value="TPR-like_helical_dom_sf"/>
</dbReference>
<proteinExistence type="predicted"/>
<accession>A0A558HQ74</accession>
<dbReference type="Pfam" id="PF14559">
    <property type="entry name" value="TPR_19"/>
    <property type="match status" value="1"/>
</dbReference>
<keyword evidence="2" id="KW-1185">Reference proteome</keyword>
<dbReference type="AlphaFoldDB" id="A0A558HQ74"/>
<organism evidence="1 2">
    <name type="scientific">Cobetia crustatorum</name>
    <dbReference type="NCBI Taxonomy" id="553385"/>
    <lineage>
        <taxon>Bacteria</taxon>
        <taxon>Pseudomonadati</taxon>
        <taxon>Pseudomonadota</taxon>
        <taxon>Gammaproteobacteria</taxon>
        <taxon>Oceanospirillales</taxon>
        <taxon>Halomonadaceae</taxon>
        <taxon>Cobetia</taxon>
    </lineage>
</organism>
<gene>
    <name evidence="1" type="ORF">FQP86_07085</name>
</gene>
<dbReference type="InterPro" id="IPR027417">
    <property type="entry name" value="P-loop_NTPase"/>
</dbReference>
<evidence type="ECO:0000313" key="1">
    <source>
        <dbReference type="EMBL" id="TVU71282.1"/>
    </source>
</evidence>
<dbReference type="RefSeq" id="WP_144727135.1">
    <property type="nucleotide sequence ID" value="NZ_CAWOWR010000097.1"/>
</dbReference>
<dbReference type="SUPFAM" id="SSF52540">
    <property type="entry name" value="P-loop containing nucleoside triphosphate hydrolases"/>
    <property type="match status" value="1"/>
</dbReference>
<comment type="caution">
    <text evidence="1">The sequence shown here is derived from an EMBL/GenBank/DDBJ whole genome shotgun (WGS) entry which is preliminary data.</text>
</comment>
<dbReference type="SUPFAM" id="SSF48452">
    <property type="entry name" value="TPR-like"/>
    <property type="match status" value="1"/>
</dbReference>
<dbReference type="OrthoDB" id="9179784at2"/>
<dbReference type="EMBL" id="VNFH01000004">
    <property type="protein sequence ID" value="TVU71282.1"/>
    <property type="molecule type" value="Genomic_DNA"/>
</dbReference>
<protein>
    <submittedName>
        <fullName evidence="1">Tetratricopeptide repeat protein</fullName>
    </submittedName>
</protein>
<reference evidence="1 2" key="1">
    <citation type="submission" date="2019-07" db="EMBL/GenBank/DDBJ databases">
        <title>Diversity of Bacteria from Kongsfjorden, Arctic.</title>
        <authorList>
            <person name="Yu Y."/>
        </authorList>
    </citation>
    <scope>NUCLEOTIDE SEQUENCE [LARGE SCALE GENOMIC DNA]</scope>
    <source>
        <strain evidence="1 2">SM1923</strain>
    </source>
</reference>
<dbReference type="Proteomes" id="UP000319941">
    <property type="component" value="Unassembled WGS sequence"/>
</dbReference>
<evidence type="ECO:0000313" key="2">
    <source>
        <dbReference type="Proteomes" id="UP000319941"/>
    </source>
</evidence>
<dbReference type="Gene3D" id="1.25.40.10">
    <property type="entry name" value="Tetratricopeptide repeat domain"/>
    <property type="match status" value="1"/>
</dbReference>